<feature type="region of interest" description="Disordered" evidence="4">
    <location>
        <begin position="48"/>
        <end position="75"/>
    </location>
</feature>
<name>A0A9W6BRV9_9CHLO</name>
<dbReference type="GO" id="GO:0008033">
    <property type="term" value="P:tRNA processing"/>
    <property type="evidence" value="ECO:0007669"/>
    <property type="project" value="UniProtKB-KW"/>
</dbReference>
<feature type="region of interest" description="Disordered" evidence="4">
    <location>
        <begin position="119"/>
        <end position="202"/>
    </location>
</feature>
<dbReference type="AlphaFoldDB" id="A0A9W6BRV9"/>
<feature type="compositionally biased region" description="Low complexity" evidence="4">
    <location>
        <begin position="156"/>
        <end position="182"/>
    </location>
</feature>
<evidence type="ECO:0000259" key="5">
    <source>
        <dbReference type="PROSITE" id="PS50984"/>
    </source>
</evidence>
<dbReference type="InterPro" id="IPR042214">
    <property type="entry name" value="TruD_catalytic"/>
</dbReference>
<dbReference type="EMBL" id="BRXU01000015">
    <property type="protein sequence ID" value="GLC56376.1"/>
    <property type="molecule type" value="Genomic_DNA"/>
</dbReference>
<feature type="compositionally biased region" description="Low complexity" evidence="4">
    <location>
        <begin position="62"/>
        <end position="73"/>
    </location>
</feature>
<feature type="domain" description="TRUD" evidence="5">
    <location>
        <begin position="577"/>
        <end position="863"/>
    </location>
</feature>
<feature type="region of interest" description="Disordered" evidence="4">
    <location>
        <begin position="260"/>
        <end position="425"/>
    </location>
</feature>
<feature type="compositionally biased region" description="Gly residues" evidence="4">
    <location>
        <begin position="1028"/>
        <end position="1040"/>
    </location>
</feature>
<feature type="compositionally biased region" description="Low complexity" evidence="4">
    <location>
        <begin position="136"/>
        <end position="149"/>
    </location>
</feature>
<dbReference type="InterPro" id="IPR020119">
    <property type="entry name" value="PsdUridine_synth_TruD_CS"/>
</dbReference>
<dbReference type="InterPro" id="IPR001656">
    <property type="entry name" value="PsdUridine_synth_TruD"/>
</dbReference>
<feature type="compositionally biased region" description="Pro residues" evidence="4">
    <location>
        <begin position="922"/>
        <end position="931"/>
    </location>
</feature>
<keyword evidence="3" id="KW-0413">Isomerase</keyword>
<reference evidence="6 7" key="1">
    <citation type="journal article" date="2023" name="Commun. Biol.">
        <title>Reorganization of the ancestral sex-determining regions during the evolution of trioecy in Pleodorina starrii.</title>
        <authorList>
            <person name="Takahashi K."/>
            <person name="Suzuki S."/>
            <person name="Kawai-Toyooka H."/>
            <person name="Yamamoto K."/>
            <person name="Hamaji T."/>
            <person name="Ootsuki R."/>
            <person name="Yamaguchi H."/>
            <person name="Kawachi M."/>
            <person name="Higashiyama T."/>
            <person name="Nozaki H."/>
        </authorList>
    </citation>
    <scope>NUCLEOTIDE SEQUENCE [LARGE SCALE GENOMIC DNA]</scope>
    <source>
        <strain evidence="6 7">NIES-4479</strain>
    </source>
</reference>
<evidence type="ECO:0000313" key="7">
    <source>
        <dbReference type="Proteomes" id="UP001165080"/>
    </source>
</evidence>
<feature type="compositionally biased region" description="Gly residues" evidence="4">
    <location>
        <begin position="339"/>
        <end position="349"/>
    </location>
</feature>
<evidence type="ECO:0000256" key="3">
    <source>
        <dbReference type="ARBA" id="ARBA00023235"/>
    </source>
</evidence>
<comment type="caution">
    <text evidence="6">The sequence shown here is derived from an EMBL/GenBank/DDBJ whole genome shotgun (WGS) entry which is preliminary data.</text>
</comment>
<keyword evidence="7" id="KW-1185">Reference proteome</keyword>
<dbReference type="Gene3D" id="3.30.2350.20">
    <property type="entry name" value="TruD, catalytic domain"/>
    <property type="match status" value="2"/>
</dbReference>
<feature type="compositionally biased region" description="Gly residues" evidence="4">
    <location>
        <begin position="375"/>
        <end position="425"/>
    </location>
</feature>
<dbReference type="GO" id="GO:0009982">
    <property type="term" value="F:pseudouridine synthase activity"/>
    <property type="evidence" value="ECO:0007669"/>
    <property type="project" value="InterPro"/>
</dbReference>
<dbReference type="GO" id="GO:0003723">
    <property type="term" value="F:RNA binding"/>
    <property type="evidence" value="ECO:0007669"/>
    <property type="project" value="InterPro"/>
</dbReference>
<dbReference type="PANTHER" id="PTHR13326:SF21">
    <property type="entry name" value="PSEUDOURIDYLATE SYNTHASE PUS7L"/>
    <property type="match status" value="1"/>
</dbReference>
<feature type="region of interest" description="Disordered" evidence="4">
    <location>
        <begin position="1002"/>
        <end position="1055"/>
    </location>
</feature>
<feature type="compositionally biased region" description="Polar residues" evidence="4">
    <location>
        <begin position="272"/>
        <end position="283"/>
    </location>
</feature>
<feature type="region of interest" description="Disordered" evidence="4">
    <location>
        <begin position="534"/>
        <end position="554"/>
    </location>
</feature>
<dbReference type="InterPro" id="IPR011760">
    <property type="entry name" value="PsdUridine_synth_TruD_insert"/>
</dbReference>
<evidence type="ECO:0000256" key="1">
    <source>
        <dbReference type="ARBA" id="ARBA00007953"/>
    </source>
</evidence>
<dbReference type="GO" id="GO:0005634">
    <property type="term" value="C:nucleus"/>
    <property type="evidence" value="ECO:0007669"/>
    <property type="project" value="TreeGrafter"/>
</dbReference>
<sequence>MSSPLEADVGITEYVSKLPGFNAILKHRFRDFQVREVDPRGQVARLTSLEPLSQVGPGGSPGAAPAAAAPAPATRGEFDPAKLAAARPQLVASFAALAGPENGAVLDELLRRVTEMYGIKGGDGEEGEGGAKDGADSGAAAADGGETADCSGGGDAVVAAAEAPQPGTTAAADASAGPAADAVPNSEPGVNTTQAAAGAAAASPATEAQPACAAASAGAGNGDGDGGGGGGDAGDRALSKVSVLLLPIASKDARKAVHEFFRTTPELPPMRTETTSTQGPTDHQQQQQQQQEEADPHQPPGSGGKRERPEDADEEPPAKWQKGGRGGRGGRGRGRGREGGGGGGGGGRGQQPPPQPKPQSSSRIQVVFDPENLRDGGGPGGEGGAGRGRGGGGGGGGGGMERGGGRGRGGGGGRGGHGRGGGEWEGGPHPFVRFVLYKENMDTQVALSTVSRLLGVPGGNCFGFAGTKDKRGVTCQFVTGFKVSPARLARLNPRLRGIRLGSFGFGDEGLRLGCLAGNEFHLLMRDVGPAAAATAATEQQQQQEAGTGAAAAGPASENGADLISQVTASCEAVARNGFINYFGLQRFGTGGAPTHEVGRALLRGEYEKAVRLVLTGRPDERPDIAAARRLFFEKGDIKGALRGLPGFMLGERAVLGALSRQGPSAWSAALLAVPRTLRMMYLHAWQSCVWNSAASHRIRMYGNDRAVVGDLVLPREPVAVAAGGGTEALLLDAGGGGGGGDDVAEAADGVQPEDMSEAADGAATGTATAAASGAAGTSAARRLALVRVVSEADVAAGRYSVFDVVLPLPGTEVLYPDHETGAWIRKAAGEAGVDLDAPAASSAANRELSFASLTGDYRYLLHRPTHFHFAFKRYNDPNDDSLVLTDLELLSGRGRDANTQHTDSSSPPVASSNGGGAGAGGQPPPQPPQPPQRGSVRGSGPLLALELRFQLPSSCYATMLLRDLMKTSTSKSFHAGLSAAAAPTSAPAPASSTPAAAAEAAEAAEAVTAMEEDGPAVAAPAAQDAGAAAGGAAAGGGAATEGGEVPTPMDDAAGA</sequence>
<evidence type="ECO:0000256" key="4">
    <source>
        <dbReference type="SAM" id="MobiDB-lite"/>
    </source>
</evidence>
<dbReference type="Pfam" id="PF01142">
    <property type="entry name" value="TruD"/>
    <property type="match status" value="1"/>
</dbReference>
<dbReference type="PANTHER" id="PTHR13326">
    <property type="entry name" value="TRNA PSEUDOURIDINE SYNTHASE D"/>
    <property type="match status" value="1"/>
</dbReference>
<dbReference type="InterPro" id="IPR020103">
    <property type="entry name" value="PsdUridine_synth_cat_dom_sf"/>
</dbReference>
<evidence type="ECO:0000313" key="6">
    <source>
        <dbReference type="EMBL" id="GLC56376.1"/>
    </source>
</evidence>
<dbReference type="GO" id="GO:0001522">
    <property type="term" value="P:pseudouridine synthesis"/>
    <property type="evidence" value="ECO:0007669"/>
    <property type="project" value="InterPro"/>
</dbReference>
<gene>
    <name evidence="6" type="primary">PLEST003757</name>
    <name evidence="6" type="ORF">PLESTB_001098000</name>
</gene>
<organism evidence="6 7">
    <name type="scientific">Pleodorina starrii</name>
    <dbReference type="NCBI Taxonomy" id="330485"/>
    <lineage>
        <taxon>Eukaryota</taxon>
        <taxon>Viridiplantae</taxon>
        <taxon>Chlorophyta</taxon>
        <taxon>core chlorophytes</taxon>
        <taxon>Chlorophyceae</taxon>
        <taxon>CS clade</taxon>
        <taxon>Chlamydomonadales</taxon>
        <taxon>Volvocaceae</taxon>
        <taxon>Pleodorina</taxon>
    </lineage>
</organism>
<evidence type="ECO:0000256" key="2">
    <source>
        <dbReference type="ARBA" id="ARBA00022694"/>
    </source>
</evidence>
<dbReference type="CDD" id="cd02576">
    <property type="entry name" value="PseudoU_synth_ScPUS7"/>
    <property type="match status" value="1"/>
</dbReference>
<accession>A0A9W6BRV9</accession>
<dbReference type="Proteomes" id="UP001165080">
    <property type="component" value="Unassembled WGS sequence"/>
</dbReference>
<comment type="similarity">
    <text evidence="1">Belongs to the pseudouridine synthase TruD family.</text>
</comment>
<feature type="region of interest" description="Disordered" evidence="4">
    <location>
        <begin position="894"/>
        <end position="939"/>
    </location>
</feature>
<protein>
    <recommendedName>
        <fullName evidence="5">TRUD domain-containing protein</fullName>
    </recommendedName>
</protein>
<dbReference type="SUPFAM" id="SSF55120">
    <property type="entry name" value="Pseudouridine synthase"/>
    <property type="match status" value="1"/>
</dbReference>
<dbReference type="PROSITE" id="PS50984">
    <property type="entry name" value="TRUD"/>
    <property type="match status" value="1"/>
</dbReference>
<feature type="compositionally biased region" description="Low complexity" evidence="4">
    <location>
        <begin position="1002"/>
        <end position="1027"/>
    </location>
</feature>
<proteinExistence type="inferred from homology"/>
<keyword evidence="2" id="KW-0819">tRNA processing</keyword>
<dbReference type="PROSITE" id="PS01268">
    <property type="entry name" value="UPF0024"/>
    <property type="match status" value="1"/>
</dbReference>